<dbReference type="Proteomes" id="UP001524587">
    <property type="component" value="Unassembled WGS sequence"/>
</dbReference>
<dbReference type="PANTHER" id="PTHR36439">
    <property type="entry name" value="BLL4334 PROTEIN"/>
    <property type="match status" value="1"/>
</dbReference>
<reference evidence="1 2" key="1">
    <citation type="submission" date="2022-06" db="EMBL/GenBank/DDBJ databases">
        <title>Endosaccharibacter gen. nov., sp. nov., endophytic bacteria isolated from sugarcane.</title>
        <authorList>
            <person name="Pitiwittayakul N."/>
            <person name="Yukphan P."/>
            <person name="Charoenyingcharoen P."/>
            <person name="Tanasupawat S."/>
        </authorList>
    </citation>
    <scope>NUCLEOTIDE SEQUENCE [LARGE SCALE GENOMIC DNA]</scope>
    <source>
        <strain evidence="1 2">KSS8</strain>
    </source>
</reference>
<dbReference type="SUPFAM" id="SSF160379">
    <property type="entry name" value="SP0830-like"/>
    <property type="match status" value="1"/>
</dbReference>
<dbReference type="Gene3D" id="3.30.70.1280">
    <property type="entry name" value="SP0830-like domains"/>
    <property type="match status" value="1"/>
</dbReference>
<sequence length="169" mass="18394">MVRYVALLRAINVGGHGKLAMRDFQRLCQEAGFEDVRTYIASGNAVFEADGSEAFIRDALETRLHAHAGAPIGVILRTGAEMASVVARNPFRDQPPNRVMALFTDTPIPGDPLEGAKGLADEKIVSGEREMFVFYPTGMARTRLRLPAEKTGTARNMNTVATLARMSTT</sequence>
<dbReference type="PIRSF" id="PIRSF008502">
    <property type="entry name" value="UCP008502"/>
    <property type="match status" value="1"/>
</dbReference>
<protein>
    <submittedName>
        <fullName evidence="1">DUF1697 domain-containing protein</fullName>
    </submittedName>
</protein>
<proteinExistence type="predicted"/>
<keyword evidence="2" id="KW-1185">Reference proteome</keyword>
<comment type="caution">
    <text evidence="1">The sequence shown here is derived from an EMBL/GenBank/DDBJ whole genome shotgun (WGS) entry which is preliminary data.</text>
</comment>
<accession>A0ABT1W1U6</accession>
<dbReference type="EMBL" id="JAMSKV010000001">
    <property type="protein sequence ID" value="MCQ8276837.1"/>
    <property type="molecule type" value="Genomic_DNA"/>
</dbReference>
<evidence type="ECO:0000313" key="2">
    <source>
        <dbReference type="Proteomes" id="UP001524587"/>
    </source>
</evidence>
<dbReference type="RefSeq" id="WP_422862286.1">
    <property type="nucleotide sequence ID" value="NZ_JAMSKV010000001.1"/>
</dbReference>
<organism evidence="1 2">
    <name type="scientific">Endosaccharibacter trunci</name>
    <dbReference type="NCBI Taxonomy" id="2812733"/>
    <lineage>
        <taxon>Bacteria</taxon>
        <taxon>Pseudomonadati</taxon>
        <taxon>Pseudomonadota</taxon>
        <taxon>Alphaproteobacteria</taxon>
        <taxon>Acetobacterales</taxon>
        <taxon>Acetobacteraceae</taxon>
        <taxon>Endosaccharibacter</taxon>
    </lineage>
</organism>
<evidence type="ECO:0000313" key="1">
    <source>
        <dbReference type="EMBL" id="MCQ8276837.1"/>
    </source>
</evidence>
<gene>
    <name evidence="1" type="ORF">NFI95_00030</name>
</gene>
<dbReference type="Pfam" id="PF08002">
    <property type="entry name" value="DUF1697"/>
    <property type="match status" value="1"/>
</dbReference>
<dbReference type="PANTHER" id="PTHR36439:SF1">
    <property type="entry name" value="DUF1697 DOMAIN-CONTAINING PROTEIN"/>
    <property type="match status" value="1"/>
</dbReference>
<dbReference type="InterPro" id="IPR012545">
    <property type="entry name" value="DUF1697"/>
</dbReference>
<name>A0ABT1W1U6_9PROT</name>